<proteinExistence type="predicted"/>
<comment type="caution">
    <text evidence="1">The sequence shown here is derived from an EMBL/GenBank/DDBJ whole genome shotgun (WGS) entry which is preliminary data.</text>
</comment>
<organism evidence="1 2">
    <name type="scientific">Colletotrichum tanaceti</name>
    <dbReference type="NCBI Taxonomy" id="1306861"/>
    <lineage>
        <taxon>Eukaryota</taxon>
        <taxon>Fungi</taxon>
        <taxon>Dikarya</taxon>
        <taxon>Ascomycota</taxon>
        <taxon>Pezizomycotina</taxon>
        <taxon>Sordariomycetes</taxon>
        <taxon>Hypocreomycetidae</taxon>
        <taxon>Glomerellales</taxon>
        <taxon>Glomerellaceae</taxon>
        <taxon>Colletotrichum</taxon>
        <taxon>Colletotrichum destructivum species complex</taxon>
    </lineage>
</organism>
<dbReference type="EMBL" id="PJEX01000259">
    <property type="protein sequence ID" value="TKW52128.1"/>
    <property type="molecule type" value="Genomic_DNA"/>
</dbReference>
<gene>
    <name evidence="1" type="ORF">CTA1_7714</name>
</gene>
<keyword evidence="2" id="KW-1185">Reference proteome</keyword>
<dbReference type="AlphaFoldDB" id="A0A4U6X960"/>
<protein>
    <submittedName>
        <fullName evidence="1">Uncharacterized protein</fullName>
    </submittedName>
</protein>
<name>A0A4U6X960_9PEZI</name>
<accession>A0A4U6X960</accession>
<evidence type="ECO:0000313" key="1">
    <source>
        <dbReference type="EMBL" id="TKW52128.1"/>
    </source>
</evidence>
<dbReference type="Proteomes" id="UP000310108">
    <property type="component" value="Unassembled WGS sequence"/>
</dbReference>
<evidence type="ECO:0000313" key="2">
    <source>
        <dbReference type="Proteomes" id="UP000310108"/>
    </source>
</evidence>
<reference evidence="1 2" key="1">
    <citation type="journal article" date="2019" name="PLoS ONE">
        <title>Comparative genome analysis indicates high evolutionary potential of pathogenicity genes in Colletotrichum tanaceti.</title>
        <authorList>
            <person name="Lelwala R.V."/>
            <person name="Korhonen P.K."/>
            <person name="Young N.D."/>
            <person name="Scott J.B."/>
            <person name="Ades P.A."/>
            <person name="Gasser R.B."/>
            <person name="Taylor P.W.J."/>
        </authorList>
    </citation>
    <scope>NUCLEOTIDE SEQUENCE [LARGE SCALE GENOMIC DNA]</scope>
    <source>
        <strain evidence="1">BRIP57314</strain>
    </source>
</reference>
<sequence length="117" mass="12208">MYLHHPETPTALGRSVYAPTASRPVPAAVSIQSAVSVTRERNGECEVFIRSFTAAGPSCCCICSCKKNGTAPSSSQPTYMHAMSRHGSYVSAPSNDTVVCCRKSPIALSLASGATSP</sequence>